<name>A0A137P319_CONC2</name>
<evidence type="ECO:0000256" key="1">
    <source>
        <dbReference type="ARBA" id="ARBA00004123"/>
    </source>
</evidence>
<dbReference type="AlphaFoldDB" id="A0A137P319"/>
<dbReference type="GO" id="GO:0006351">
    <property type="term" value="P:DNA-templated transcription"/>
    <property type="evidence" value="ECO:0007669"/>
    <property type="project" value="InterPro"/>
</dbReference>
<dbReference type="STRING" id="796925.A0A137P319"/>
<dbReference type="Gene3D" id="2.40.50.140">
    <property type="entry name" value="Nucleic acid-binding proteins"/>
    <property type="match status" value="1"/>
</dbReference>
<dbReference type="GO" id="GO:0005666">
    <property type="term" value="C:RNA polymerase III complex"/>
    <property type="evidence" value="ECO:0007669"/>
    <property type="project" value="TreeGrafter"/>
</dbReference>
<dbReference type="InterPro" id="IPR005570">
    <property type="entry name" value="RPABC3"/>
</dbReference>
<proteinExistence type="inferred from homology"/>
<keyword evidence="5" id="KW-1185">Reference proteome</keyword>
<dbReference type="GO" id="GO:0005665">
    <property type="term" value="C:RNA polymerase II, core complex"/>
    <property type="evidence" value="ECO:0007669"/>
    <property type="project" value="TreeGrafter"/>
</dbReference>
<dbReference type="PANTHER" id="PTHR10917">
    <property type="entry name" value="DNA-DIRECTED RNA POLYMERASES I, II, AND III SUBUNIT RPABC3"/>
    <property type="match status" value="1"/>
</dbReference>
<keyword evidence="3" id="KW-0539">Nucleus</keyword>
<evidence type="ECO:0000256" key="2">
    <source>
        <dbReference type="ARBA" id="ARBA00008912"/>
    </source>
</evidence>
<dbReference type="InterPro" id="IPR012340">
    <property type="entry name" value="NA-bd_OB-fold"/>
</dbReference>
<accession>A0A137P319</accession>
<evidence type="ECO:0000313" key="5">
    <source>
        <dbReference type="Proteomes" id="UP000070444"/>
    </source>
</evidence>
<dbReference type="PANTHER" id="PTHR10917:SF0">
    <property type="entry name" value="DNA-DIRECTED RNA POLYMERASES I, II, AND III SUBUNIT RPABC3"/>
    <property type="match status" value="1"/>
</dbReference>
<dbReference type="OrthoDB" id="20018at2759"/>
<dbReference type="SMART" id="SM00658">
    <property type="entry name" value="RPOL8c"/>
    <property type="match status" value="1"/>
</dbReference>
<comment type="subcellular location">
    <subcellularLocation>
        <location evidence="1">Nucleus</location>
    </subcellularLocation>
</comment>
<reference evidence="4 5" key="1">
    <citation type="journal article" date="2015" name="Genome Biol. Evol.">
        <title>Phylogenomic analyses indicate that early fungi evolved digesting cell walls of algal ancestors of land plants.</title>
        <authorList>
            <person name="Chang Y."/>
            <person name="Wang S."/>
            <person name="Sekimoto S."/>
            <person name="Aerts A.L."/>
            <person name="Choi C."/>
            <person name="Clum A."/>
            <person name="LaButti K.M."/>
            <person name="Lindquist E.A."/>
            <person name="Yee Ngan C."/>
            <person name="Ohm R.A."/>
            <person name="Salamov A.A."/>
            <person name="Grigoriev I.V."/>
            <person name="Spatafora J.W."/>
            <person name="Berbee M.L."/>
        </authorList>
    </citation>
    <scope>NUCLEOTIDE SEQUENCE [LARGE SCALE GENOMIC DNA]</scope>
    <source>
        <strain evidence="4 5">NRRL 28638</strain>
    </source>
</reference>
<dbReference type="OMA" id="YPIARTD"/>
<dbReference type="EMBL" id="KQ964536">
    <property type="protein sequence ID" value="KXN69413.1"/>
    <property type="molecule type" value="Genomic_DNA"/>
</dbReference>
<sequence>MNSKSDKIQDLEYHELSAQQKASLAPKLDKITLTDDEKHPVNNFIYKELFQVSTIDKDLKKFQRVTRFYFKHQKVEDYQITIDIASDLYSPEMNSLVDVYMAFSLKDTWAGPRDHEKNDDQSWKDEESKVINRFDYIMHGKCYKFQPSDNDTVSTYFSFGGLLMEIKGPFEKLTQFRIGEYVYLLIRKHNPSLIQTETLEEADAEKERDYALKFNKYKVKN</sequence>
<evidence type="ECO:0000256" key="3">
    <source>
        <dbReference type="ARBA" id="ARBA00023242"/>
    </source>
</evidence>
<dbReference type="GO" id="GO:0003899">
    <property type="term" value="F:DNA-directed RNA polymerase activity"/>
    <property type="evidence" value="ECO:0007669"/>
    <property type="project" value="InterPro"/>
</dbReference>
<comment type="similarity">
    <text evidence="2">Belongs to the eukaryotic RPB8 RNA polymerase subunit family.</text>
</comment>
<dbReference type="Pfam" id="PF03870">
    <property type="entry name" value="RNA_pol_Rpb8"/>
    <property type="match status" value="1"/>
</dbReference>
<gene>
    <name evidence="4" type="ORF">CONCODRAFT_79336</name>
</gene>
<evidence type="ECO:0000313" key="4">
    <source>
        <dbReference type="EMBL" id="KXN69413.1"/>
    </source>
</evidence>
<dbReference type="Proteomes" id="UP000070444">
    <property type="component" value="Unassembled WGS sequence"/>
</dbReference>
<organism evidence="4 5">
    <name type="scientific">Conidiobolus coronatus (strain ATCC 28846 / CBS 209.66 / NRRL 28638)</name>
    <name type="common">Delacroixia coronata</name>
    <dbReference type="NCBI Taxonomy" id="796925"/>
    <lineage>
        <taxon>Eukaryota</taxon>
        <taxon>Fungi</taxon>
        <taxon>Fungi incertae sedis</taxon>
        <taxon>Zoopagomycota</taxon>
        <taxon>Entomophthoromycotina</taxon>
        <taxon>Entomophthoromycetes</taxon>
        <taxon>Entomophthorales</taxon>
        <taxon>Ancylistaceae</taxon>
        <taxon>Conidiobolus</taxon>
    </lineage>
</organism>
<dbReference type="SUPFAM" id="SSF50249">
    <property type="entry name" value="Nucleic acid-binding proteins"/>
    <property type="match status" value="1"/>
</dbReference>
<dbReference type="GO" id="GO:0005736">
    <property type="term" value="C:RNA polymerase I complex"/>
    <property type="evidence" value="ECO:0007669"/>
    <property type="project" value="TreeGrafter"/>
</dbReference>
<protein>
    <submittedName>
        <fullName evidence="4">Nucleic acid-binding protein</fullName>
    </submittedName>
</protein>